<name>A0A8D1LPT7_PIG</name>
<feature type="transmembrane region" description="Helical" evidence="5">
    <location>
        <begin position="382"/>
        <end position="401"/>
    </location>
</feature>
<feature type="transmembrane region" description="Helical" evidence="5">
    <location>
        <begin position="520"/>
        <end position="539"/>
    </location>
</feature>
<evidence type="ECO:0000256" key="5">
    <source>
        <dbReference type="SAM" id="Phobius"/>
    </source>
</evidence>
<keyword evidence="2 5" id="KW-0812">Transmembrane</keyword>
<protein>
    <recommendedName>
        <fullName evidence="8">Cationic amino acid transporter C-terminal domain-containing protein</fullName>
    </recommendedName>
</protein>
<dbReference type="GO" id="GO:0016020">
    <property type="term" value="C:membrane"/>
    <property type="evidence" value="ECO:0007669"/>
    <property type="project" value="UniProtKB-SubCell"/>
</dbReference>
<evidence type="ECO:0000256" key="1">
    <source>
        <dbReference type="ARBA" id="ARBA00004141"/>
    </source>
</evidence>
<sequence length="611" mass="65819">MLGQHVRQFGEKLVRRRPVEPRDKSEIPTPHLNIFSLVVFGVNRTLRVGVYILACSVAVYVTGPAIIVSLVVAGVFNLLSGFCFSELGARVPRSGSAYLCSYVTMGQLYAFITGWTLILRFGVATAYLTRAWSYTFDSLIGNHISQVLEGTFSEHMPSFLATYPDFVALVLVLLIAGVLVLGVRTSALVNKMFTGINLLVLSFIILTGFIKGDLHNWQLTEQDYKLATAGSNDTSRLGPLGSGGFAPFGFGGILRGAATCFYGFIGFDIIATAGEEAVNPQRSIPLGIVISLFVCFLAYFGVSASLTLMLPYYQIRPDSPLPQAFLQVGWAPAGYIVAVGTLCGLLCSLLGAMFSMSRVTFAMADDGLLFRGLAWLHARTRTPLVAIVASGTLAGIMALLFKFSDLVDLMCTGTLLAYSLVVFSVLVLRYQPEHNISKNDRTQDTTEVDPEVKASPLESVPEGIISRTLKCLCNPISTTPTLKSGQIVYGCAFLLVLLLTILSLLLALWPSRVFSGDPGFTAGAVLLLLLIAGITAIIWRQPQNPSPLPFRVGDLMCPAVQAEGLKSACFEVKPPLLDQGRGDLLKPMDLPWSHPVLPPHPSVLVGPACTA</sequence>
<keyword evidence="3 5" id="KW-1133">Transmembrane helix</keyword>
<dbReference type="Pfam" id="PF13520">
    <property type="entry name" value="AA_permease_2"/>
    <property type="match status" value="1"/>
</dbReference>
<comment type="subcellular location">
    <subcellularLocation>
        <location evidence="1">Membrane</location>
        <topology evidence="1">Multi-pass membrane protein</topology>
    </subcellularLocation>
</comment>
<organism evidence="6 7">
    <name type="scientific">Sus scrofa</name>
    <name type="common">Pig</name>
    <dbReference type="NCBI Taxonomy" id="9823"/>
    <lineage>
        <taxon>Eukaryota</taxon>
        <taxon>Metazoa</taxon>
        <taxon>Chordata</taxon>
        <taxon>Craniata</taxon>
        <taxon>Vertebrata</taxon>
        <taxon>Euteleostomi</taxon>
        <taxon>Mammalia</taxon>
        <taxon>Eutheria</taxon>
        <taxon>Laurasiatheria</taxon>
        <taxon>Artiodactyla</taxon>
        <taxon>Suina</taxon>
        <taxon>Suidae</taxon>
        <taxon>Sus</taxon>
    </lineage>
</organism>
<dbReference type="Ensembl" id="ENSSSCT00050027311.1">
    <property type="protein sequence ID" value="ENSSSCP00050011282.1"/>
    <property type="gene ID" value="ENSSSCG00050020261.1"/>
</dbReference>
<feature type="transmembrane region" description="Helical" evidence="5">
    <location>
        <begin position="108"/>
        <end position="128"/>
    </location>
</feature>
<proteinExistence type="predicted"/>
<accession>A0A8D1LPT7</accession>
<feature type="transmembrane region" description="Helical" evidence="5">
    <location>
        <begin position="333"/>
        <end position="361"/>
    </location>
</feature>
<dbReference type="Proteomes" id="UP000694571">
    <property type="component" value="Unplaced"/>
</dbReference>
<evidence type="ECO:0000256" key="3">
    <source>
        <dbReference type="ARBA" id="ARBA00022989"/>
    </source>
</evidence>
<dbReference type="Gene3D" id="1.20.1740.10">
    <property type="entry name" value="Amino acid/polyamine transporter I"/>
    <property type="match status" value="1"/>
</dbReference>
<feature type="transmembrane region" description="Helical" evidence="5">
    <location>
        <begin position="407"/>
        <end position="428"/>
    </location>
</feature>
<feature type="transmembrane region" description="Helical" evidence="5">
    <location>
        <begin position="166"/>
        <end position="183"/>
    </location>
</feature>
<evidence type="ECO:0000256" key="2">
    <source>
        <dbReference type="ARBA" id="ARBA00022692"/>
    </source>
</evidence>
<evidence type="ECO:0000313" key="6">
    <source>
        <dbReference type="Ensembl" id="ENSSSCP00050011282.1"/>
    </source>
</evidence>
<dbReference type="PANTHER" id="PTHR43243:SF10">
    <property type="entry name" value="MGC138914 PROTEIN"/>
    <property type="match status" value="1"/>
</dbReference>
<evidence type="ECO:0000256" key="4">
    <source>
        <dbReference type="ARBA" id="ARBA00023136"/>
    </source>
</evidence>
<feature type="transmembrane region" description="Helical" evidence="5">
    <location>
        <begin position="286"/>
        <end position="313"/>
    </location>
</feature>
<evidence type="ECO:0008006" key="8">
    <source>
        <dbReference type="Google" id="ProtNLM"/>
    </source>
</evidence>
<dbReference type="PANTHER" id="PTHR43243">
    <property type="entry name" value="INNER MEMBRANE TRANSPORTER YGJI-RELATED"/>
    <property type="match status" value="1"/>
</dbReference>
<dbReference type="GO" id="GO:0022857">
    <property type="term" value="F:transmembrane transporter activity"/>
    <property type="evidence" value="ECO:0007669"/>
    <property type="project" value="InterPro"/>
</dbReference>
<reference evidence="6" key="1">
    <citation type="submission" date="2025-08" db="UniProtKB">
        <authorList>
            <consortium name="Ensembl"/>
        </authorList>
    </citation>
    <scope>IDENTIFICATION</scope>
</reference>
<feature type="transmembrane region" description="Helical" evidence="5">
    <location>
        <begin position="487"/>
        <end position="508"/>
    </location>
</feature>
<keyword evidence="4 5" id="KW-0472">Membrane</keyword>
<feature type="transmembrane region" description="Helical" evidence="5">
    <location>
        <begin position="245"/>
        <end position="265"/>
    </location>
</feature>
<evidence type="ECO:0000313" key="7">
    <source>
        <dbReference type="Proteomes" id="UP000694571"/>
    </source>
</evidence>
<feature type="transmembrane region" description="Helical" evidence="5">
    <location>
        <begin position="192"/>
        <end position="210"/>
    </location>
</feature>
<feature type="transmembrane region" description="Helical" evidence="5">
    <location>
        <begin position="66"/>
        <end position="87"/>
    </location>
</feature>
<dbReference type="AlphaFoldDB" id="A0A8D1LPT7"/>
<dbReference type="FunFam" id="1.20.1740.10:FF:000050">
    <property type="entry name" value="MGC157082 protein"/>
    <property type="match status" value="1"/>
</dbReference>
<dbReference type="InterPro" id="IPR002293">
    <property type="entry name" value="AA/rel_permease1"/>
</dbReference>